<keyword evidence="1" id="KW-0964">Secreted</keyword>
<feature type="compositionally biased region" description="Basic residues" evidence="4">
    <location>
        <begin position="317"/>
        <end position="339"/>
    </location>
</feature>
<feature type="compositionally biased region" description="Basic and acidic residues" evidence="4">
    <location>
        <begin position="481"/>
        <end position="493"/>
    </location>
</feature>
<feature type="region of interest" description="Disordered" evidence="4">
    <location>
        <begin position="301"/>
        <end position="516"/>
    </location>
</feature>
<keyword evidence="2" id="KW-0130">Cell adhesion</keyword>
<evidence type="ECO:0000313" key="6">
    <source>
        <dbReference type="EMBL" id="MFD0684276.1"/>
    </source>
</evidence>
<feature type="compositionally biased region" description="Low complexity" evidence="4">
    <location>
        <begin position="433"/>
        <end position="452"/>
    </location>
</feature>
<feature type="domain" description="Chaplin" evidence="5">
    <location>
        <begin position="40"/>
        <end position="80"/>
    </location>
</feature>
<evidence type="ECO:0000256" key="4">
    <source>
        <dbReference type="SAM" id="MobiDB-lite"/>
    </source>
</evidence>
<feature type="compositionally biased region" description="Low complexity" evidence="4">
    <location>
        <begin position="366"/>
        <end position="378"/>
    </location>
</feature>
<organism evidence="6 7">
    <name type="scientific">Actinomadura fibrosa</name>
    <dbReference type="NCBI Taxonomy" id="111802"/>
    <lineage>
        <taxon>Bacteria</taxon>
        <taxon>Bacillati</taxon>
        <taxon>Actinomycetota</taxon>
        <taxon>Actinomycetes</taxon>
        <taxon>Streptosporangiales</taxon>
        <taxon>Thermomonosporaceae</taxon>
        <taxon>Actinomadura</taxon>
    </lineage>
</organism>
<evidence type="ECO:0000256" key="3">
    <source>
        <dbReference type="ARBA" id="ARBA00023087"/>
    </source>
</evidence>
<name>A0ABW2XCT0_9ACTN</name>
<proteinExistence type="predicted"/>
<dbReference type="Proteomes" id="UP001597063">
    <property type="component" value="Unassembled WGS sequence"/>
</dbReference>
<dbReference type="PROSITE" id="PS51884">
    <property type="entry name" value="CHAPLIN"/>
    <property type="match status" value="4"/>
</dbReference>
<dbReference type="InterPro" id="IPR005528">
    <property type="entry name" value="ChpA-H"/>
</dbReference>
<reference evidence="7" key="1">
    <citation type="journal article" date="2019" name="Int. J. Syst. Evol. Microbiol.">
        <title>The Global Catalogue of Microorganisms (GCM) 10K type strain sequencing project: providing services to taxonomists for standard genome sequencing and annotation.</title>
        <authorList>
            <consortium name="The Broad Institute Genomics Platform"/>
            <consortium name="The Broad Institute Genome Sequencing Center for Infectious Disease"/>
            <person name="Wu L."/>
            <person name="Ma J."/>
        </authorList>
    </citation>
    <scope>NUCLEOTIDE SEQUENCE [LARGE SCALE GENOMIC DNA]</scope>
    <source>
        <strain evidence="7">JCM 9371</strain>
    </source>
</reference>
<feature type="compositionally biased region" description="Polar residues" evidence="4">
    <location>
        <begin position="349"/>
        <end position="358"/>
    </location>
</feature>
<dbReference type="Pfam" id="PF03777">
    <property type="entry name" value="ChpA-C"/>
    <property type="match status" value="4"/>
</dbReference>
<evidence type="ECO:0000256" key="1">
    <source>
        <dbReference type="ARBA" id="ARBA00022512"/>
    </source>
</evidence>
<feature type="compositionally biased region" description="Low complexity" evidence="4">
    <location>
        <begin position="406"/>
        <end position="424"/>
    </location>
</feature>
<feature type="domain" description="Chaplin" evidence="5">
    <location>
        <begin position="255"/>
        <end position="295"/>
    </location>
</feature>
<keyword evidence="3" id="KW-0034">Amyloid</keyword>
<evidence type="ECO:0000259" key="5">
    <source>
        <dbReference type="PROSITE" id="PS51884"/>
    </source>
</evidence>
<gene>
    <name evidence="6" type="ORF">ACFQZM_07205</name>
</gene>
<dbReference type="RefSeq" id="WP_378322270.1">
    <property type="nucleotide sequence ID" value="NZ_JBHTGP010000003.1"/>
</dbReference>
<keyword evidence="7" id="KW-1185">Reference proteome</keyword>
<feature type="compositionally biased region" description="Pro residues" evidence="4">
    <location>
        <begin position="301"/>
        <end position="316"/>
    </location>
</feature>
<feature type="compositionally biased region" description="Pro residues" evidence="4">
    <location>
        <begin position="392"/>
        <end position="402"/>
    </location>
</feature>
<evidence type="ECO:0000256" key="2">
    <source>
        <dbReference type="ARBA" id="ARBA00022889"/>
    </source>
</evidence>
<feature type="domain" description="Chaplin" evidence="5">
    <location>
        <begin position="201"/>
        <end position="241"/>
    </location>
</feature>
<sequence>MRNWARNTGRAAIVAAGFVAIGAGLGSGVPASADMVSDGGYGVLSGNQLDAPISVPVNVSGNSAAVLGVANAESPGGAHVANVSGDYGNDFWSGPKEGLWQGHEGGPWHGPKGRPWHRPGHGPTMLTSGRGGVGSGNQLRAPISIPIDICGNAVAVIGVSKAACEGGADVRNITHGDLWDKSRGGLWGHPHGGPRMISSGAGGVLSGNQAHAPISAPIDVCGNAIAVLGVGHAWCKGGATVLNKTAGYEMISSGRDGVLSGNQANAPVSAPINLCGNVLAVLGTPKAWCKGGAEVLNVPGHPRPVPEAPVVPVKPLPKPHKPHKPVKPHKPHKPHKVPAHRPATVHKSLPSTFRSVLTGSPERRPAAPAAAGAPQRAGELLRSVTGGLRPKPVAPRPEPAGPQPSAGEQQQIGGLLQPLTGLLKPKPKPAKPAHPAAEPGGAGQADPGAPRPIGGGQPKPRTPRPAAQDPRWNAAGPQQDPRTDGQGEQDPRQTPDSQPKEPPLSQLNPRKLPVVQEVVQSLRDSVPSENGDSLEFKPKLPMVKGVPLLIGGTPVLN</sequence>
<feature type="domain" description="Chaplin" evidence="5">
    <location>
        <begin position="130"/>
        <end position="170"/>
    </location>
</feature>
<dbReference type="EMBL" id="JBHTGP010000003">
    <property type="protein sequence ID" value="MFD0684276.1"/>
    <property type="molecule type" value="Genomic_DNA"/>
</dbReference>
<comment type="caution">
    <text evidence="6">The sequence shown here is derived from an EMBL/GenBank/DDBJ whole genome shotgun (WGS) entry which is preliminary data.</text>
</comment>
<evidence type="ECO:0000313" key="7">
    <source>
        <dbReference type="Proteomes" id="UP001597063"/>
    </source>
</evidence>
<protein>
    <submittedName>
        <fullName evidence="6">Chaplin family protein</fullName>
    </submittedName>
</protein>
<accession>A0ABW2XCT0</accession>
<keyword evidence="1" id="KW-0134">Cell wall</keyword>